<keyword evidence="1" id="KW-1133">Transmembrane helix</keyword>
<feature type="transmembrane region" description="Helical" evidence="1">
    <location>
        <begin position="12"/>
        <end position="32"/>
    </location>
</feature>
<keyword evidence="1" id="KW-0812">Transmembrane</keyword>
<dbReference type="Gene3D" id="3.20.20.80">
    <property type="entry name" value="Glycosidases"/>
    <property type="match status" value="1"/>
</dbReference>
<gene>
    <name evidence="3" type="ORF">MNBD_CHLOROFLEXI01-1431</name>
</gene>
<dbReference type="AlphaFoldDB" id="A0A3B0VCL7"/>
<evidence type="ECO:0000259" key="2">
    <source>
        <dbReference type="Pfam" id="PF07705"/>
    </source>
</evidence>
<keyword evidence="1" id="KW-0472">Membrane</keyword>
<dbReference type="Pfam" id="PF07705">
    <property type="entry name" value="CARDB"/>
    <property type="match status" value="1"/>
</dbReference>
<evidence type="ECO:0000256" key="1">
    <source>
        <dbReference type="SAM" id="Phobius"/>
    </source>
</evidence>
<dbReference type="InterPro" id="IPR017853">
    <property type="entry name" value="GH"/>
</dbReference>
<dbReference type="Gene3D" id="2.60.40.10">
    <property type="entry name" value="Immunoglobulins"/>
    <property type="match status" value="1"/>
</dbReference>
<organism evidence="3">
    <name type="scientific">hydrothermal vent metagenome</name>
    <dbReference type="NCBI Taxonomy" id="652676"/>
    <lineage>
        <taxon>unclassified sequences</taxon>
        <taxon>metagenomes</taxon>
        <taxon>ecological metagenomes</taxon>
    </lineage>
</organism>
<dbReference type="InterPro" id="IPR013783">
    <property type="entry name" value="Ig-like_fold"/>
</dbReference>
<protein>
    <recommendedName>
        <fullName evidence="2">CARDB domain-containing protein</fullName>
    </recommendedName>
</protein>
<dbReference type="SUPFAM" id="SSF51445">
    <property type="entry name" value="(Trans)glycosidases"/>
    <property type="match status" value="1"/>
</dbReference>
<dbReference type="InterPro" id="IPR011635">
    <property type="entry name" value="CARDB"/>
</dbReference>
<feature type="domain" description="CARDB" evidence="2">
    <location>
        <begin position="416"/>
        <end position="516"/>
    </location>
</feature>
<proteinExistence type="predicted"/>
<reference evidence="3" key="1">
    <citation type="submission" date="2018-06" db="EMBL/GenBank/DDBJ databases">
        <authorList>
            <person name="Zhirakovskaya E."/>
        </authorList>
    </citation>
    <scope>NUCLEOTIDE SEQUENCE</scope>
</reference>
<dbReference type="EMBL" id="UOEU01000693">
    <property type="protein sequence ID" value="VAW38053.1"/>
    <property type="molecule type" value="Genomic_DNA"/>
</dbReference>
<evidence type="ECO:0000313" key="3">
    <source>
        <dbReference type="EMBL" id="VAW38053.1"/>
    </source>
</evidence>
<name>A0A3B0VCL7_9ZZZZ</name>
<accession>A0A3B0VCL7</accession>
<sequence>METEQNSMQIRKIIGLMAAFTFVMIMIFGVYFSQVSAEKPQPYVEKPMAEAGAVQPSCRYGVASFRAADNPYIEELNAGWGVDFVVNLGRTWPDGVVYSPIVRMKQDKDSVTGARLPSYTLSTPPLTDAPGGLGPLIIANPGLLWLVGNEVDRYFWQDDIMPDIYADAYYDIYHFIKDRDPTALIAISGLVEVTPGRLQYLDIVWDSYLEKYNTPIPVDVWNLHVYILPEIKADGSSSSAAVALGTDPALAILESGNNPALCPQDNVYCYAEHDDTSIFKDQIVAMRQWMKDRGLQNKPLILSEFSLLYPYDGQTPCFLMDEFGGCFTPTRVQKYMEDTFAILEGETDVNLGYPHDNYRLVQQWLWFAMNDLSLNTPNALVDLDPISKLPIQLSTIGMKYRDEVATSNFEVNLIASMASQTAVSNVTTAQISAEVRNNGDIPAGASFTVSFYSDAALTTLIDEVVVPANLAGCSVNGQTVSVTWNGLVPDQVNYFWAKVDGGDVIAESSEADNVASGLVIVDPEQLFLPLTTR</sequence>